<dbReference type="AlphaFoldDB" id="X1C8R5"/>
<evidence type="ECO:0000313" key="1">
    <source>
        <dbReference type="EMBL" id="GAH03772.1"/>
    </source>
</evidence>
<dbReference type="EMBL" id="BART01021758">
    <property type="protein sequence ID" value="GAH03772.1"/>
    <property type="molecule type" value="Genomic_DNA"/>
</dbReference>
<sequence>MEKTQHKSFVKRDKPSFTFKFRMKTEEALLLEEALNKGVLVGCTTVSNPTEYWLKLHRERELLGQLTKKQAETVVKPVTELCASEIGFDAVRKAFARGQENA</sequence>
<name>X1C8R5_9ZZZZ</name>
<accession>X1C8R5</accession>
<gene>
    <name evidence="1" type="ORF">S01H4_40030</name>
</gene>
<comment type="caution">
    <text evidence="1">The sequence shown here is derived from an EMBL/GenBank/DDBJ whole genome shotgun (WGS) entry which is preliminary data.</text>
</comment>
<reference evidence="1" key="1">
    <citation type="journal article" date="2014" name="Front. Microbiol.">
        <title>High frequency of phylogenetically diverse reductive dehalogenase-homologous genes in deep subseafloor sedimentary metagenomes.</title>
        <authorList>
            <person name="Kawai M."/>
            <person name="Futagami T."/>
            <person name="Toyoda A."/>
            <person name="Takaki Y."/>
            <person name="Nishi S."/>
            <person name="Hori S."/>
            <person name="Arai W."/>
            <person name="Tsubouchi T."/>
            <person name="Morono Y."/>
            <person name="Uchiyama I."/>
            <person name="Ito T."/>
            <person name="Fujiyama A."/>
            <person name="Inagaki F."/>
            <person name="Takami H."/>
        </authorList>
    </citation>
    <scope>NUCLEOTIDE SEQUENCE</scope>
    <source>
        <strain evidence="1">Expedition CK06-06</strain>
    </source>
</reference>
<organism evidence="1">
    <name type="scientific">marine sediment metagenome</name>
    <dbReference type="NCBI Taxonomy" id="412755"/>
    <lineage>
        <taxon>unclassified sequences</taxon>
        <taxon>metagenomes</taxon>
        <taxon>ecological metagenomes</taxon>
    </lineage>
</organism>
<protein>
    <submittedName>
        <fullName evidence="1">Uncharacterized protein</fullName>
    </submittedName>
</protein>
<proteinExistence type="predicted"/>